<name>W8T227_PEPAC</name>
<dbReference type="RefSeq" id="WP_025434833.1">
    <property type="nucleotide sequence ID" value="NZ_CP007452.1"/>
</dbReference>
<reference evidence="2 3" key="1">
    <citation type="journal article" date="2014" name="Genome Announc.">
        <title>Complete Genome Sequence of Amino Acid-Utilizing Eubacterium acidaminophilum al-2 (DSM 3953).</title>
        <authorList>
            <person name="Poehlein A."/>
            <person name="Andreesen J.R."/>
            <person name="Daniel R."/>
        </authorList>
    </citation>
    <scope>NUCLEOTIDE SEQUENCE [LARGE SCALE GENOMIC DNA]</scope>
    <source>
        <strain evidence="2 3">DSM 3953</strain>
    </source>
</reference>
<dbReference type="eggNOG" id="ENOG50336JK">
    <property type="taxonomic scope" value="Bacteria"/>
</dbReference>
<evidence type="ECO:0000313" key="3">
    <source>
        <dbReference type="Proteomes" id="UP000019591"/>
    </source>
</evidence>
<proteinExistence type="predicted"/>
<dbReference type="OrthoDB" id="9803936at2"/>
<dbReference type="GO" id="GO:0016788">
    <property type="term" value="F:hydrolase activity, acting on ester bonds"/>
    <property type="evidence" value="ECO:0007669"/>
    <property type="project" value="InterPro"/>
</dbReference>
<dbReference type="HOGENOM" id="CLU_151239_4_2_9"/>
<protein>
    <recommendedName>
        <fullName evidence="1">Toxin SymE-like domain-containing protein</fullName>
    </recommendedName>
</protein>
<dbReference type="AlphaFoldDB" id="W8T227"/>
<dbReference type="KEGG" id="eac:EAL2_c04970"/>
<evidence type="ECO:0000259" key="1">
    <source>
        <dbReference type="Pfam" id="PF08845"/>
    </source>
</evidence>
<sequence length="63" mass="7236">MKERKLKISYAPGANHKEEIPRIVLQGKWLKELGFEVGEHVTINYSNENIVVSKNKDLIQSTN</sequence>
<evidence type="ECO:0000313" key="2">
    <source>
        <dbReference type="EMBL" id="AHM55799.1"/>
    </source>
</evidence>
<dbReference type="GO" id="GO:0016070">
    <property type="term" value="P:RNA metabolic process"/>
    <property type="evidence" value="ECO:0007669"/>
    <property type="project" value="InterPro"/>
</dbReference>
<dbReference type="GO" id="GO:0005737">
    <property type="term" value="C:cytoplasm"/>
    <property type="evidence" value="ECO:0007669"/>
    <property type="project" value="InterPro"/>
</dbReference>
<gene>
    <name evidence="2" type="ORF">EAL2_c04970</name>
</gene>
<dbReference type="GO" id="GO:0003723">
    <property type="term" value="F:RNA binding"/>
    <property type="evidence" value="ECO:0007669"/>
    <property type="project" value="InterPro"/>
</dbReference>
<dbReference type="EMBL" id="CP007452">
    <property type="protein sequence ID" value="AHM55799.1"/>
    <property type="molecule type" value="Genomic_DNA"/>
</dbReference>
<dbReference type="Proteomes" id="UP000019591">
    <property type="component" value="Chromosome"/>
</dbReference>
<dbReference type="Pfam" id="PF08845">
    <property type="entry name" value="SymE_toxin"/>
    <property type="match status" value="1"/>
</dbReference>
<keyword evidence="3" id="KW-1185">Reference proteome</keyword>
<dbReference type="InterPro" id="IPR014944">
    <property type="entry name" value="Toxin_SymE-like"/>
</dbReference>
<dbReference type="STRING" id="1286171.EAL2_c04970"/>
<feature type="domain" description="Toxin SymE-like" evidence="1">
    <location>
        <begin position="3"/>
        <end position="53"/>
    </location>
</feature>
<accession>W8T227</accession>
<organism evidence="2 3">
    <name type="scientific">Peptoclostridium acidaminophilum DSM 3953</name>
    <dbReference type="NCBI Taxonomy" id="1286171"/>
    <lineage>
        <taxon>Bacteria</taxon>
        <taxon>Bacillati</taxon>
        <taxon>Bacillota</taxon>
        <taxon>Clostridia</taxon>
        <taxon>Peptostreptococcales</taxon>
        <taxon>Peptoclostridiaceae</taxon>
        <taxon>Peptoclostridium</taxon>
    </lineage>
</organism>